<comment type="caution">
    <text evidence="13">The sequence shown here is derived from an EMBL/GenBank/DDBJ whole genome shotgun (WGS) entry which is preliminary data.</text>
</comment>
<feature type="binding site" evidence="11">
    <location>
        <begin position="67"/>
        <end position="69"/>
    </location>
    <ligand>
        <name>FMN</name>
        <dbReference type="ChEBI" id="CHEBI:58210"/>
    </ligand>
</feature>
<protein>
    <recommendedName>
        <fullName evidence="11">Isopentenyl-diphosphate delta-isomerase</fullName>
        <shortName evidence="11">IPP isomerase</shortName>
        <ecNumber evidence="11">5.3.3.2</ecNumber>
    </recommendedName>
    <alternativeName>
        <fullName evidence="11">Isopentenyl diphosphate:dimethylallyl diphosphate isomerase</fullName>
    </alternativeName>
    <alternativeName>
        <fullName evidence="11">Isopentenyl pyrophosphate isomerase</fullName>
    </alternativeName>
    <alternativeName>
        <fullName evidence="11">Type 2 isopentenyl diphosphate isomerase</fullName>
        <shortName evidence="11">IDI-2</shortName>
    </alternativeName>
</protein>
<keyword evidence="5 11" id="KW-0479">Metal-binding</keyword>
<feature type="domain" description="FMN-dependent dehydrogenase" evidence="12">
    <location>
        <begin position="6"/>
        <end position="98"/>
    </location>
</feature>
<feature type="binding site" evidence="11">
    <location>
        <begin position="97"/>
        <end position="99"/>
    </location>
    <ligand>
        <name>substrate</name>
    </ligand>
</feature>
<dbReference type="EMBL" id="QJJR01000007">
    <property type="protein sequence ID" value="PXW90886.1"/>
    <property type="molecule type" value="Genomic_DNA"/>
</dbReference>
<evidence type="ECO:0000256" key="11">
    <source>
        <dbReference type="HAMAP-Rule" id="MF_00354"/>
    </source>
</evidence>
<keyword evidence="8 11" id="KW-0414">Isoprene biosynthesis</keyword>
<dbReference type="Proteomes" id="UP000247922">
    <property type="component" value="Unassembled WGS sequence"/>
</dbReference>
<feature type="binding site" evidence="11">
    <location>
        <position position="97"/>
    </location>
    <ligand>
        <name>FMN</name>
        <dbReference type="ChEBI" id="CHEBI:58210"/>
    </ligand>
</feature>
<keyword evidence="4 11" id="KW-0288">FMN</keyword>
<dbReference type="SUPFAM" id="SSF51395">
    <property type="entry name" value="FMN-linked oxidoreductases"/>
    <property type="match status" value="1"/>
</dbReference>
<keyword evidence="3 11" id="KW-0285">Flavoprotein</keyword>
<evidence type="ECO:0000313" key="13">
    <source>
        <dbReference type="EMBL" id="PXW90886.1"/>
    </source>
</evidence>
<dbReference type="CDD" id="cd02811">
    <property type="entry name" value="IDI-2_FMN"/>
    <property type="match status" value="1"/>
</dbReference>
<dbReference type="GO" id="GO:0005737">
    <property type="term" value="C:cytoplasm"/>
    <property type="evidence" value="ECO:0007669"/>
    <property type="project" value="UniProtKB-SubCell"/>
</dbReference>
<feature type="domain" description="FMN-dependent dehydrogenase" evidence="12">
    <location>
        <begin position="156"/>
        <end position="335"/>
    </location>
</feature>
<dbReference type="GO" id="GO:0016491">
    <property type="term" value="F:oxidoreductase activity"/>
    <property type="evidence" value="ECO:0007669"/>
    <property type="project" value="InterPro"/>
</dbReference>
<comment type="subcellular location">
    <subcellularLocation>
        <location evidence="11">Cytoplasm</location>
    </subcellularLocation>
</comment>
<feature type="binding site" evidence="11">
    <location>
        <position position="161"/>
    </location>
    <ligand>
        <name>Mg(2+)</name>
        <dbReference type="ChEBI" id="CHEBI:18420"/>
    </ligand>
</feature>
<dbReference type="PIRSF" id="PIRSF003314">
    <property type="entry name" value="IPP_isomerase"/>
    <property type="match status" value="1"/>
</dbReference>
<dbReference type="Pfam" id="PF01070">
    <property type="entry name" value="FMN_dh"/>
    <property type="match status" value="2"/>
</dbReference>
<comment type="catalytic activity">
    <reaction evidence="11">
        <text>isopentenyl diphosphate = dimethylallyl diphosphate</text>
        <dbReference type="Rhea" id="RHEA:23284"/>
        <dbReference type="ChEBI" id="CHEBI:57623"/>
        <dbReference type="ChEBI" id="CHEBI:128769"/>
        <dbReference type="EC" id="5.3.3.2"/>
    </reaction>
</comment>
<comment type="cofactor">
    <cofactor evidence="11">
        <name>Mg(2+)</name>
        <dbReference type="ChEBI" id="CHEBI:18420"/>
    </cofactor>
</comment>
<dbReference type="InterPro" id="IPR011179">
    <property type="entry name" value="IPdP_isomerase"/>
</dbReference>
<dbReference type="PANTHER" id="PTHR43665">
    <property type="entry name" value="ISOPENTENYL-DIPHOSPHATE DELTA-ISOMERASE"/>
    <property type="match status" value="1"/>
</dbReference>
<comment type="similarity">
    <text evidence="11">Belongs to the IPP isomerase type 2 family.</text>
</comment>
<comment type="cofactor">
    <cofactor evidence="11">
        <name>NADPH</name>
        <dbReference type="ChEBI" id="CHEBI:57783"/>
    </cofactor>
</comment>
<evidence type="ECO:0000256" key="9">
    <source>
        <dbReference type="ARBA" id="ARBA00023235"/>
    </source>
</evidence>
<evidence type="ECO:0000259" key="12">
    <source>
        <dbReference type="Pfam" id="PF01070"/>
    </source>
</evidence>
<dbReference type="HAMAP" id="MF_00354">
    <property type="entry name" value="Idi_2"/>
    <property type="match status" value="1"/>
</dbReference>
<comment type="function">
    <text evidence="11">Involved in the biosynthesis of isoprenoids. Catalyzes the 1,3-allylic rearrangement of the homoallylic substrate isopentenyl (IPP) to its allylic isomer, dimethylallyl diphosphate (DMAPP).</text>
</comment>
<dbReference type="RefSeq" id="WP_110251451.1">
    <property type="nucleotide sequence ID" value="NZ_QJJR01000007.1"/>
</dbReference>
<evidence type="ECO:0000256" key="6">
    <source>
        <dbReference type="ARBA" id="ARBA00022842"/>
    </source>
</evidence>
<comment type="subunit">
    <text evidence="10 11">Homooctamer. Dimer of tetramers.</text>
</comment>
<accession>A0A2V3WBH4</accession>
<feature type="binding site" evidence="11">
    <location>
        <position position="222"/>
    </location>
    <ligand>
        <name>FMN</name>
        <dbReference type="ChEBI" id="CHEBI:58210"/>
    </ligand>
</feature>
<comment type="caution">
    <text evidence="11">Lacks conserved residue(s) required for the propagation of feature annotation.</text>
</comment>
<dbReference type="GO" id="GO:0004452">
    <property type="term" value="F:isopentenyl-diphosphate delta-isomerase activity"/>
    <property type="evidence" value="ECO:0007669"/>
    <property type="project" value="UniProtKB-UniRule"/>
</dbReference>
<dbReference type="AlphaFoldDB" id="A0A2V3WBH4"/>
<evidence type="ECO:0000256" key="10">
    <source>
        <dbReference type="ARBA" id="ARBA00025810"/>
    </source>
</evidence>
<dbReference type="InterPro" id="IPR013785">
    <property type="entry name" value="Aldolase_TIM"/>
</dbReference>
<evidence type="ECO:0000256" key="4">
    <source>
        <dbReference type="ARBA" id="ARBA00022643"/>
    </source>
</evidence>
<reference evidence="13 14" key="1">
    <citation type="submission" date="2018-05" db="EMBL/GenBank/DDBJ databases">
        <title>Genomic Encyclopedia of Type Strains, Phase IV (KMG-IV): sequencing the most valuable type-strain genomes for metagenomic binning, comparative biology and taxonomic classification.</title>
        <authorList>
            <person name="Goeker M."/>
        </authorList>
    </citation>
    <scope>NUCLEOTIDE SEQUENCE [LARGE SCALE GENOMIC DNA]</scope>
    <source>
        <strain evidence="13 14">DSM 22440</strain>
    </source>
</reference>
<feature type="binding site" evidence="11">
    <location>
        <begin position="8"/>
        <end position="9"/>
    </location>
    <ligand>
        <name>substrate</name>
    </ligand>
</feature>
<dbReference type="Gene3D" id="3.20.20.70">
    <property type="entry name" value="Aldolase class I"/>
    <property type="match status" value="1"/>
</dbReference>
<feature type="binding site" evidence="11">
    <location>
        <position position="192"/>
    </location>
    <ligand>
        <name>FMN</name>
        <dbReference type="ChEBI" id="CHEBI:58210"/>
    </ligand>
</feature>
<evidence type="ECO:0000256" key="2">
    <source>
        <dbReference type="ARBA" id="ARBA00022490"/>
    </source>
</evidence>
<dbReference type="GO" id="GO:0010181">
    <property type="term" value="F:FMN binding"/>
    <property type="evidence" value="ECO:0007669"/>
    <property type="project" value="UniProtKB-UniRule"/>
</dbReference>
<dbReference type="PANTHER" id="PTHR43665:SF1">
    <property type="entry name" value="ISOPENTENYL-DIPHOSPHATE DELTA-ISOMERASE"/>
    <property type="match status" value="1"/>
</dbReference>
<keyword evidence="14" id="KW-1185">Reference proteome</keyword>
<dbReference type="GO" id="GO:0008299">
    <property type="term" value="P:isoprenoid biosynthetic process"/>
    <property type="evidence" value="ECO:0007669"/>
    <property type="project" value="UniProtKB-UniRule"/>
</dbReference>
<dbReference type="OrthoDB" id="9795032at2"/>
<evidence type="ECO:0000313" key="14">
    <source>
        <dbReference type="Proteomes" id="UP000247922"/>
    </source>
</evidence>
<dbReference type="EC" id="5.3.3.2" evidence="11"/>
<keyword evidence="7 11" id="KW-0521">NADP</keyword>
<dbReference type="GO" id="GO:0000287">
    <property type="term" value="F:magnesium ion binding"/>
    <property type="evidence" value="ECO:0007669"/>
    <property type="project" value="UniProtKB-UniRule"/>
</dbReference>
<name>A0A2V3WBH4_9BACI</name>
<evidence type="ECO:0000256" key="8">
    <source>
        <dbReference type="ARBA" id="ARBA00023229"/>
    </source>
</evidence>
<evidence type="ECO:0000256" key="7">
    <source>
        <dbReference type="ARBA" id="ARBA00022857"/>
    </source>
</evidence>
<comment type="cofactor">
    <cofactor evidence="1 11">
        <name>FMN</name>
        <dbReference type="ChEBI" id="CHEBI:58210"/>
    </cofactor>
</comment>
<feature type="binding site" evidence="11">
    <location>
        <position position="66"/>
    </location>
    <ligand>
        <name>FMN</name>
        <dbReference type="ChEBI" id="CHEBI:58210"/>
    </ligand>
</feature>
<gene>
    <name evidence="11" type="primary">fni</name>
    <name evidence="13" type="ORF">DES38_10717</name>
</gene>
<evidence type="ECO:0000256" key="1">
    <source>
        <dbReference type="ARBA" id="ARBA00001917"/>
    </source>
</evidence>
<evidence type="ECO:0000256" key="5">
    <source>
        <dbReference type="ARBA" id="ARBA00022723"/>
    </source>
</evidence>
<dbReference type="NCBIfam" id="TIGR02151">
    <property type="entry name" value="IPP_isom_2"/>
    <property type="match status" value="1"/>
</dbReference>
<feature type="binding site" evidence="11">
    <location>
        <begin position="271"/>
        <end position="273"/>
    </location>
    <ligand>
        <name>FMN</name>
        <dbReference type="ChEBI" id="CHEBI:58210"/>
    </ligand>
</feature>
<sequence length="341" mass="36857">MSESIQKRKAEHIKWCLTDDVLGEGVTNGFERIRVIHNALPEINFEDISLQTNFLDIPIATPFLISSMTGGAALAGSINEHLARAAEARGWVFALGSTRALIEDEAFRQSFKVRSFAPTIPIVANLGAVQFNYGFTTDMCQTIVDETEATALVLHLNSIQELIQSSGDTNFEQLLPKIEQLVDKLGVPVGVKEVGFGIDAHTAKRLTDVGVSFIDVAGAGGTSWSQVEKLRSNDRLKKQAAEAFKGWGIPTLESLRAVKDAVDVPVFSSGGMRDGIDALKAIGLGASQVGYAKTILKEATESAEAVNEAMAVRELELKMGMFGLGHTTIQQLQQTDRIIVN</sequence>
<keyword evidence="6 11" id="KW-0460">Magnesium</keyword>
<organism evidence="13 14">
    <name type="scientific">Streptohalobacillus salinus</name>
    <dbReference type="NCBI Taxonomy" id="621096"/>
    <lineage>
        <taxon>Bacteria</taxon>
        <taxon>Bacillati</taxon>
        <taxon>Bacillota</taxon>
        <taxon>Bacilli</taxon>
        <taxon>Bacillales</taxon>
        <taxon>Bacillaceae</taxon>
        <taxon>Streptohalobacillus</taxon>
    </lineage>
</organism>
<dbReference type="InterPro" id="IPR000262">
    <property type="entry name" value="FMN-dep_DH"/>
</dbReference>
<keyword evidence="2 11" id="KW-0963">Cytoplasm</keyword>
<keyword evidence="9 11" id="KW-0413">Isomerase</keyword>
<dbReference type="GO" id="GO:0070402">
    <property type="term" value="F:NADPH binding"/>
    <property type="evidence" value="ECO:0007669"/>
    <property type="project" value="UniProtKB-UniRule"/>
</dbReference>
<feature type="binding site" evidence="11">
    <location>
        <begin position="292"/>
        <end position="293"/>
    </location>
    <ligand>
        <name>FMN</name>
        <dbReference type="ChEBI" id="CHEBI:58210"/>
    </ligand>
</feature>
<evidence type="ECO:0000256" key="3">
    <source>
        <dbReference type="ARBA" id="ARBA00022630"/>
    </source>
</evidence>
<feature type="binding site" evidence="11">
    <location>
        <position position="160"/>
    </location>
    <ligand>
        <name>substrate</name>
    </ligand>
</feature>
<proteinExistence type="inferred from homology"/>
<feature type="binding site" evidence="11">
    <location>
        <position position="125"/>
    </location>
    <ligand>
        <name>FMN</name>
        <dbReference type="ChEBI" id="CHEBI:58210"/>
    </ligand>
</feature>